<dbReference type="Proteomes" id="UP000075885">
    <property type="component" value="Unassembled WGS sequence"/>
</dbReference>
<reference evidence="2" key="2">
    <citation type="submission" date="2020-05" db="UniProtKB">
        <authorList>
            <consortium name="EnsemblMetazoa"/>
        </authorList>
    </citation>
    <scope>IDENTIFICATION</scope>
    <source>
        <strain evidence="2">Epiroticus2</strain>
    </source>
</reference>
<proteinExistence type="predicted"/>
<evidence type="ECO:0000256" key="1">
    <source>
        <dbReference type="SAM" id="MobiDB-lite"/>
    </source>
</evidence>
<protein>
    <submittedName>
        <fullName evidence="2">Uncharacterized protein</fullName>
    </submittedName>
</protein>
<feature type="region of interest" description="Disordered" evidence="1">
    <location>
        <begin position="1"/>
        <end position="97"/>
    </location>
</feature>
<feature type="region of interest" description="Disordered" evidence="1">
    <location>
        <begin position="123"/>
        <end position="143"/>
    </location>
</feature>
<feature type="region of interest" description="Disordered" evidence="1">
    <location>
        <begin position="191"/>
        <end position="218"/>
    </location>
</feature>
<accession>A0A182PUW4</accession>
<dbReference type="VEuPathDB" id="VectorBase:AEPI010751"/>
<dbReference type="EnsemblMetazoa" id="AEPI010751-RA">
    <property type="protein sequence ID" value="AEPI010751-PA"/>
    <property type="gene ID" value="AEPI010751"/>
</dbReference>
<feature type="compositionally biased region" description="Basic and acidic residues" evidence="1">
    <location>
        <begin position="123"/>
        <end position="134"/>
    </location>
</feature>
<reference evidence="3" key="1">
    <citation type="submission" date="2013-03" db="EMBL/GenBank/DDBJ databases">
        <title>The Genome Sequence of Anopheles epiroticus epiroticus2.</title>
        <authorList>
            <consortium name="The Broad Institute Genomics Platform"/>
            <person name="Neafsey D.E."/>
            <person name="Howell P."/>
            <person name="Walker B."/>
            <person name="Young S.K."/>
            <person name="Zeng Q."/>
            <person name="Gargeya S."/>
            <person name="Fitzgerald M."/>
            <person name="Haas B."/>
            <person name="Abouelleil A."/>
            <person name="Allen A.W."/>
            <person name="Alvarado L."/>
            <person name="Arachchi H.M."/>
            <person name="Berlin A.M."/>
            <person name="Chapman S.B."/>
            <person name="Gainer-Dewar J."/>
            <person name="Goldberg J."/>
            <person name="Griggs A."/>
            <person name="Gujja S."/>
            <person name="Hansen M."/>
            <person name="Howarth C."/>
            <person name="Imamovic A."/>
            <person name="Ireland A."/>
            <person name="Larimer J."/>
            <person name="McCowan C."/>
            <person name="Murphy C."/>
            <person name="Pearson M."/>
            <person name="Poon T.W."/>
            <person name="Priest M."/>
            <person name="Roberts A."/>
            <person name="Saif S."/>
            <person name="Shea T."/>
            <person name="Sisk P."/>
            <person name="Sykes S."/>
            <person name="Wortman J."/>
            <person name="Nusbaum C."/>
            <person name="Birren B."/>
        </authorList>
    </citation>
    <scope>NUCLEOTIDE SEQUENCE [LARGE SCALE GENOMIC DNA]</scope>
    <source>
        <strain evidence="3">Epiroticus2</strain>
    </source>
</reference>
<feature type="compositionally biased region" description="Low complexity" evidence="1">
    <location>
        <begin position="1"/>
        <end position="30"/>
    </location>
</feature>
<sequence length="218" mass="23256">MMGHSSSSSSTTQNLSTTTSSSSIKSSAVSQARKMSSKINDIKSRLRSSMDSLDDPQAADPLVTFPDSETDDDLSSMASSLKPLGSNGATGMLVPNGKHHHQALMNGCNTAASGTVDTVKFEQKKMTSESKTKVTTDGFSSEQATINSAESKKLQAGELQYQEQAALAAMSSRMEVDGVTAEEKGAILKVGVPGYHRTAHNDSTDERRRRHCTSQQHP</sequence>
<keyword evidence="3" id="KW-1185">Reference proteome</keyword>
<organism evidence="2 3">
    <name type="scientific">Anopheles epiroticus</name>
    <dbReference type="NCBI Taxonomy" id="199890"/>
    <lineage>
        <taxon>Eukaryota</taxon>
        <taxon>Metazoa</taxon>
        <taxon>Ecdysozoa</taxon>
        <taxon>Arthropoda</taxon>
        <taxon>Hexapoda</taxon>
        <taxon>Insecta</taxon>
        <taxon>Pterygota</taxon>
        <taxon>Neoptera</taxon>
        <taxon>Endopterygota</taxon>
        <taxon>Diptera</taxon>
        <taxon>Nematocera</taxon>
        <taxon>Culicoidea</taxon>
        <taxon>Culicidae</taxon>
        <taxon>Anophelinae</taxon>
        <taxon>Anopheles</taxon>
    </lineage>
</organism>
<name>A0A182PUW4_9DIPT</name>
<evidence type="ECO:0000313" key="3">
    <source>
        <dbReference type="Proteomes" id="UP000075885"/>
    </source>
</evidence>
<dbReference type="STRING" id="199890.A0A182PUW4"/>
<evidence type="ECO:0000313" key="2">
    <source>
        <dbReference type="EnsemblMetazoa" id="AEPI010751-PA"/>
    </source>
</evidence>
<dbReference type="AlphaFoldDB" id="A0A182PUW4"/>